<protein>
    <submittedName>
        <fullName evidence="2">Flavin reductase</fullName>
        <ecNumber evidence="2">1.7.-.-</ecNumber>
    </submittedName>
</protein>
<reference evidence="2 3" key="1">
    <citation type="submission" date="2012-10" db="EMBL/GenBank/DDBJ databases">
        <authorList>
            <person name="Harkins D.M."/>
            <person name="Durkin A.S."/>
            <person name="Brinkac L.M."/>
            <person name="Selengut J.D."/>
            <person name="Sanka R."/>
            <person name="DePew J."/>
            <person name="Purushe J."/>
            <person name="Peacock S.J."/>
            <person name="Thaipadungpanit J."/>
            <person name="Wuthiekanun V.W."/>
            <person name="Day N.P."/>
            <person name="Vinetz J.M."/>
            <person name="Sutton G.G."/>
            <person name="Nelson W.C."/>
            <person name="Fouts D.E."/>
        </authorList>
    </citation>
    <scope>NUCLEOTIDE SEQUENCE [LARGE SCALE GENOMIC DNA]</scope>
    <source>
        <strain evidence="2 3">H1</strain>
    </source>
</reference>
<evidence type="ECO:0000259" key="1">
    <source>
        <dbReference type="Pfam" id="PF03358"/>
    </source>
</evidence>
<dbReference type="Pfam" id="PF03358">
    <property type="entry name" value="FMN_red"/>
    <property type="match status" value="1"/>
</dbReference>
<keyword evidence="2" id="KW-0560">Oxidoreductase</keyword>
<dbReference type="InterPro" id="IPR029039">
    <property type="entry name" value="Flavoprotein-like_sf"/>
</dbReference>
<dbReference type="GO" id="GO:0005829">
    <property type="term" value="C:cytosol"/>
    <property type="evidence" value="ECO:0007669"/>
    <property type="project" value="TreeGrafter"/>
</dbReference>
<accession>A0A0E2B371</accession>
<dbReference type="EMBL" id="AHMY02000048">
    <property type="protein sequence ID" value="EKO15229.1"/>
    <property type="molecule type" value="Genomic_DNA"/>
</dbReference>
<dbReference type="SUPFAM" id="SSF52218">
    <property type="entry name" value="Flavoproteins"/>
    <property type="match status" value="1"/>
</dbReference>
<gene>
    <name evidence="2" type="ORF">LEP1GSC081_1050</name>
</gene>
<sequence>MKFAIIAGPHRKISQSVKVANWVGNKLESLGHQSWILDLGNHKLPVWDDSFWEGGEFWDRIWKPIEAELKNAEAFVFVTPEYSGMASPGLKNFLLYCNSTLLGHKPVLICAVSASRGGAYPIAELRMSSYKNTRLCYIPEHIIVRDAEHVLNGPESASKEDSYIRDRIDFALKILAGYGEALKQVRDSGVTFQKEFSNGM</sequence>
<proteinExistence type="predicted"/>
<dbReference type="AlphaFoldDB" id="A0A0E2B371"/>
<dbReference type="GO" id="GO:0010181">
    <property type="term" value="F:FMN binding"/>
    <property type="evidence" value="ECO:0007669"/>
    <property type="project" value="TreeGrafter"/>
</dbReference>
<dbReference type="PANTHER" id="PTHR30543:SF31">
    <property type="entry name" value="NADPH-DEPENDENT AZOREDUCTASE AZR"/>
    <property type="match status" value="1"/>
</dbReference>
<feature type="domain" description="NADPH-dependent FMN reductase-like" evidence="1">
    <location>
        <begin position="1"/>
        <end position="140"/>
    </location>
</feature>
<name>A0A0E2B371_9LEPT</name>
<dbReference type="FunFam" id="3.40.50.360:FF:000064">
    <property type="entry name" value="Flavin reductase"/>
    <property type="match status" value="1"/>
</dbReference>
<dbReference type="EC" id="1.7.-.-" evidence="2"/>
<dbReference type="InterPro" id="IPR005025">
    <property type="entry name" value="FMN_Rdtase-like_dom"/>
</dbReference>
<dbReference type="Proteomes" id="UP000006253">
    <property type="component" value="Unassembled WGS sequence"/>
</dbReference>
<organism evidence="2 3">
    <name type="scientific">Leptospira kirschneri str. H1</name>
    <dbReference type="NCBI Taxonomy" id="1049966"/>
    <lineage>
        <taxon>Bacteria</taxon>
        <taxon>Pseudomonadati</taxon>
        <taxon>Spirochaetota</taxon>
        <taxon>Spirochaetia</taxon>
        <taxon>Leptospirales</taxon>
        <taxon>Leptospiraceae</taxon>
        <taxon>Leptospira</taxon>
    </lineage>
</organism>
<evidence type="ECO:0000313" key="2">
    <source>
        <dbReference type="EMBL" id="EKO15229.1"/>
    </source>
</evidence>
<dbReference type="InterPro" id="IPR050712">
    <property type="entry name" value="NAD(P)H-dep_reductase"/>
</dbReference>
<comment type="caution">
    <text evidence="2">The sequence shown here is derived from an EMBL/GenBank/DDBJ whole genome shotgun (WGS) entry which is preliminary data.</text>
</comment>
<dbReference type="Gene3D" id="3.40.50.360">
    <property type="match status" value="1"/>
</dbReference>
<dbReference type="PANTHER" id="PTHR30543">
    <property type="entry name" value="CHROMATE REDUCTASE"/>
    <property type="match status" value="1"/>
</dbReference>
<evidence type="ECO:0000313" key="3">
    <source>
        <dbReference type="Proteomes" id="UP000006253"/>
    </source>
</evidence>
<dbReference type="RefSeq" id="WP_004765814.1">
    <property type="nucleotide sequence ID" value="NZ_AHMY02000048.1"/>
</dbReference>
<dbReference type="GO" id="GO:0016491">
    <property type="term" value="F:oxidoreductase activity"/>
    <property type="evidence" value="ECO:0007669"/>
    <property type="project" value="UniProtKB-KW"/>
</dbReference>